<protein>
    <submittedName>
        <fullName evidence="3">Uncharacterized protein</fullName>
    </submittedName>
</protein>
<organism evidence="3 4">
    <name type="scientific">Streptomyces tardus</name>
    <dbReference type="NCBI Taxonomy" id="2780544"/>
    <lineage>
        <taxon>Bacteria</taxon>
        <taxon>Bacillati</taxon>
        <taxon>Actinomycetota</taxon>
        <taxon>Actinomycetes</taxon>
        <taxon>Kitasatosporales</taxon>
        <taxon>Streptomycetaceae</taxon>
        <taxon>Streptomyces</taxon>
    </lineage>
</organism>
<feature type="region of interest" description="Disordered" evidence="1">
    <location>
        <begin position="50"/>
        <end position="139"/>
    </location>
</feature>
<evidence type="ECO:0000313" key="4">
    <source>
        <dbReference type="Proteomes" id="UP000694501"/>
    </source>
</evidence>
<feature type="compositionally biased region" description="Basic and acidic residues" evidence="1">
    <location>
        <begin position="65"/>
        <end position="82"/>
    </location>
</feature>
<comment type="caution">
    <text evidence="3">The sequence shown here is derived from an EMBL/GenBank/DDBJ whole genome shotgun (WGS) entry which is preliminary data.</text>
</comment>
<sequence length="139" mass="14963">MASLVWLLIPVMAVCIAGLWSSWATRRRMNGGGDAAGVAGYDAFRSAMERPREMRAAAPAPETDSPPRAEDEPQPVCDDRPPARARRRNRSGVELNSPVEHVDRHSPANAREARPSPPEALREPVASGAATDSPSRTAD</sequence>
<dbReference type="RefSeq" id="WP_211039057.1">
    <property type="nucleotide sequence ID" value="NZ_JAELVF020000001.1"/>
</dbReference>
<reference evidence="3" key="1">
    <citation type="submission" date="2021-06" db="EMBL/GenBank/DDBJ databases">
        <title>Sequencing of actinobacteria type strains.</title>
        <authorList>
            <person name="Nguyen G.-S."/>
            <person name="Wentzel A."/>
        </authorList>
    </citation>
    <scope>NUCLEOTIDE SEQUENCE</scope>
    <source>
        <strain evidence="3">P38-E01</strain>
    </source>
</reference>
<proteinExistence type="predicted"/>
<feature type="compositionally biased region" description="Polar residues" evidence="1">
    <location>
        <begin position="130"/>
        <end position="139"/>
    </location>
</feature>
<dbReference type="AlphaFoldDB" id="A0A949JLT7"/>
<name>A0A949JLT7_9ACTN</name>
<accession>A0A949JLT7</accession>
<keyword evidence="4" id="KW-1185">Reference proteome</keyword>
<gene>
    <name evidence="3" type="ORF">JGS22_002380</name>
</gene>
<feature type="compositionally biased region" description="Basic and acidic residues" evidence="1">
    <location>
        <begin position="100"/>
        <end position="114"/>
    </location>
</feature>
<dbReference type="Proteomes" id="UP000694501">
    <property type="component" value="Unassembled WGS sequence"/>
</dbReference>
<keyword evidence="2" id="KW-1133">Transmembrane helix</keyword>
<evidence type="ECO:0000256" key="2">
    <source>
        <dbReference type="SAM" id="Phobius"/>
    </source>
</evidence>
<keyword evidence="2" id="KW-0472">Membrane</keyword>
<keyword evidence="2" id="KW-0812">Transmembrane</keyword>
<evidence type="ECO:0000256" key="1">
    <source>
        <dbReference type="SAM" id="MobiDB-lite"/>
    </source>
</evidence>
<feature type="transmembrane region" description="Helical" evidence="2">
    <location>
        <begin position="6"/>
        <end position="23"/>
    </location>
</feature>
<dbReference type="EMBL" id="JAELVF020000001">
    <property type="protein sequence ID" value="MBU7596515.1"/>
    <property type="molecule type" value="Genomic_DNA"/>
</dbReference>
<evidence type="ECO:0000313" key="3">
    <source>
        <dbReference type="EMBL" id="MBU7596515.1"/>
    </source>
</evidence>